<organism evidence="1 2">
    <name type="scientific">Haemonchus contortus</name>
    <name type="common">Barber pole worm</name>
    <dbReference type="NCBI Taxonomy" id="6289"/>
    <lineage>
        <taxon>Eukaryota</taxon>
        <taxon>Metazoa</taxon>
        <taxon>Ecdysozoa</taxon>
        <taxon>Nematoda</taxon>
        <taxon>Chromadorea</taxon>
        <taxon>Rhabditida</taxon>
        <taxon>Rhabditina</taxon>
        <taxon>Rhabditomorpha</taxon>
        <taxon>Strongyloidea</taxon>
        <taxon>Trichostrongylidae</taxon>
        <taxon>Haemonchus</taxon>
    </lineage>
</organism>
<sequence>MATCTFNARTLASEACIEDLMMQARKIKYDVVGLTETRRHRRLHAVFETGEELFLGTCDSRGFGGVGVLVNTHLAIVKCTETLEAATATLNPEHTQVLRI</sequence>
<proteinExistence type="predicted"/>
<dbReference type="SUPFAM" id="SSF56219">
    <property type="entry name" value="DNase I-like"/>
    <property type="match status" value="1"/>
</dbReference>
<evidence type="ECO:0000313" key="2">
    <source>
        <dbReference type="WBParaSite" id="HCON_00182490-00001"/>
    </source>
</evidence>
<accession>A0A7I4Z4U6</accession>
<evidence type="ECO:0000313" key="1">
    <source>
        <dbReference type="Proteomes" id="UP000025227"/>
    </source>
</evidence>
<dbReference type="Proteomes" id="UP000025227">
    <property type="component" value="Unplaced"/>
</dbReference>
<keyword evidence="1" id="KW-1185">Reference proteome</keyword>
<name>A0A7I4Z4U6_HAECO</name>
<dbReference type="OrthoDB" id="5813559at2759"/>
<protein>
    <submittedName>
        <fullName evidence="2">Endo/exonuclease/phosphatase domain-containing protein</fullName>
    </submittedName>
</protein>
<dbReference type="AlphaFoldDB" id="A0A7I4Z4U6"/>
<dbReference type="InterPro" id="IPR036691">
    <property type="entry name" value="Endo/exonu/phosph_ase_sf"/>
</dbReference>
<reference evidence="2" key="1">
    <citation type="submission" date="2020-12" db="UniProtKB">
        <authorList>
            <consortium name="WormBaseParasite"/>
        </authorList>
    </citation>
    <scope>IDENTIFICATION</scope>
    <source>
        <strain evidence="2">MHco3</strain>
    </source>
</reference>
<dbReference type="OMA" id="HLAIVKC"/>
<dbReference type="WBParaSite" id="HCON_00182490-00001">
    <property type="protein sequence ID" value="HCON_00182490-00001"/>
    <property type="gene ID" value="HCON_00182490"/>
</dbReference>